<dbReference type="InterPro" id="IPR022385">
    <property type="entry name" value="Rhs_assc_core"/>
</dbReference>
<dbReference type="Gene3D" id="2.180.10.10">
    <property type="entry name" value="RHS repeat-associated core"/>
    <property type="match status" value="1"/>
</dbReference>
<evidence type="ECO:0000259" key="2">
    <source>
        <dbReference type="Pfam" id="PF25023"/>
    </source>
</evidence>
<sequence>MAIFENGCVFFIRTDHIGRPVMATESIGGTVHVVWQARYLSFGGVEITTGANTQTDIRFPGQWFQSEHGLHQNWMRDYDPVTGRYLQADPLGLVDGASVYGYALQNPMSYTDFHGLEAMSFSNFGSQLVGWTSELNDSGVGEFSAGVSSYYRGLARCMMGGCRDQRVAQAFSGLANELEDNPALQQCLRQLVIDAAQENAATLAGRLSASAATSAVVTAASRRTGSKWVTRGSAVTVGPASSTAAAFGDLSYTIENRGDPTPSEMAQAILLGGIVAPELACECLEHFSN</sequence>
<evidence type="ECO:0000313" key="3">
    <source>
        <dbReference type="EMBL" id="SPF29876.1"/>
    </source>
</evidence>
<keyword evidence="1" id="KW-0677">Repeat</keyword>
<dbReference type="OrthoDB" id="7876417at2"/>
<evidence type="ECO:0000256" key="1">
    <source>
        <dbReference type="ARBA" id="ARBA00022737"/>
    </source>
</evidence>
<accession>A0A2R8ACB4</accession>
<dbReference type="PANTHER" id="PTHR32305">
    <property type="match status" value="1"/>
</dbReference>
<dbReference type="EMBL" id="OMKW01000003">
    <property type="protein sequence ID" value="SPF29876.1"/>
    <property type="molecule type" value="Genomic_DNA"/>
</dbReference>
<dbReference type="RefSeq" id="WP_108782614.1">
    <property type="nucleotide sequence ID" value="NZ_OMKW01000003.1"/>
</dbReference>
<keyword evidence="3" id="KW-0378">Hydrolase</keyword>
<dbReference type="Proteomes" id="UP000244932">
    <property type="component" value="Unassembled WGS sequence"/>
</dbReference>
<dbReference type="AlphaFoldDB" id="A0A2R8ACB4"/>
<dbReference type="PANTHER" id="PTHR32305:SF15">
    <property type="entry name" value="PROTEIN RHSA-RELATED"/>
    <property type="match status" value="1"/>
</dbReference>
<dbReference type="InterPro" id="IPR050708">
    <property type="entry name" value="T6SS_VgrG/RHS"/>
</dbReference>
<gene>
    <name evidence="3" type="primary">rhsC</name>
    <name evidence="3" type="ORF">POI8812_02197</name>
</gene>
<dbReference type="PRINTS" id="PR00394">
    <property type="entry name" value="RHSPROTEIN"/>
</dbReference>
<dbReference type="EC" id="3.1.-.-" evidence="3"/>
<name>A0A2R8ACB4_9RHOB</name>
<evidence type="ECO:0000313" key="4">
    <source>
        <dbReference type="Proteomes" id="UP000244932"/>
    </source>
</evidence>
<dbReference type="Pfam" id="PF25023">
    <property type="entry name" value="TEN_YD-shell"/>
    <property type="match status" value="1"/>
</dbReference>
<feature type="domain" description="Teneurin-like YD-shell" evidence="2">
    <location>
        <begin position="5"/>
        <end position="89"/>
    </location>
</feature>
<protein>
    <submittedName>
        <fullName evidence="3">Deoxyribonuclease RhsC</fullName>
        <ecNumber evidence="3">3.1.-.-</ecNumber>
    </submittedName>
</protein>
<keyword evidence="4" id="KW-1185">Reference proteome</keyword>
<dbReference type="NCBIfam" id="TIGR03696">
    <property type="entry name" value="Rhs_assc_core"/>
    <property type="match status" value="1"/>
</dbReference>
<dbReference type="InterPro" id="IPR056823">
    <property type="entry name" value="TEN-like_YD-shell"/>
</dbReference>
<reference evidence="3 4" key="1">
    <citation type="submission" date="2018-03" db="EMBL/GenBank/DDBJ databases">
        <authorList>
            <person name="Keele B.F."/>
        </authorList>
    </citation>
    <scope>NUCLEOTIDE SEQUENCE [LARGE SCALE GENOMIC DNA]</scope>
    <source>
        <strain evidence="3 4">CeCT 8812</strain>
    </source>
</reference>
<organism evidence="3 4">
    <name type="scientific">Pontivivens insulae</name>
    <dbReference type="NCBI Taxonomy" id="1639689"/>
    <lineage>
        <taxon>Bacteria</taxon>
        <taxon>Pseudomonadati</taxon>
        <taxon>Pseudomonadota</taxon>
        <taxon>Alphaproteobacteria</taxon>
        <taxon>Rhodobacterales</taxon>
        <taxon>Paracoccaceae</taxon>
        <taxon>Pontivivens</taxon>
    </lineage>
</organism>
<proteinExistence type="predicted"/>
<dbReference type="GO" id="GO:0016787">
    <property type="term" value="F:hydrolase activity"/>
    <property type="evidence" value="ECO:0007669"/>
    <property type="project" value="UniProtKB-KW"/>
</dbReference>